<reference evidence="1" key="2">
    <citation type="journal article" date="2021" name="PeerJ">
        <title>Extensive microbial diversity within the chicken gut microbiome revealed by metagenomics and culture.</title>
        <authorList>
            <person name="Gilroy R."/>
            <person name="Ravi A."/>
            <person name="Getino M."/>
            <person name="Pursley I."/>
            <person name="Horton D.L."/>
            <person name="Alikhan N.F."/>
            <person name="Baker D."/>
            <person name="Gharbi K."/>
            <person name="Hall N."/>
            <person name="Watson M."/>
            <person name="Adriaenssens E.M."/>
            <person name="Foster-Nyarko E."/>
            <person name="Jarju S."/>
            <person name="Secka A."/>
            <person name="Antonio M."/>
            <person name="Oren A."/>
            <person name="Chaudhuri R.R."/>
            <person name="La Ragione R."/>
            <person name="Hildebrand F."/>
            <person name="Pallen M.J."/>
        </authorList>
    </citation>
    <scope>NUCLEOTIDE SEQUENCE</scope>
    <source>
        <strain evidence="1">ChiSxjej2B14-8506</strain>
    </source>
</reference>
<reference evidence="1" key="1">
    <citation type="submission" date="2020-10" db="EMBL/GenBank/DDBJ databases">
        <authorList>
            <person name="Gilroy R."/>
        </authorList>
    </citation>
    <scope>NUCLEOTIDE SEQUENCE</scope>
    <source>
        <strain evidence="1">ChiSxjej2B14-8506</strain>
    </source>
</reference>
<evidence type="ECO:0000313" key="2">
    <source>
        <dbReference type="Proteomes" id="UP000824123"/>
    </source>
</evidence>
<dbReference type="AlphaFoldDB" id="A0A9D1LTB7"/>
<dbReference type="Proteomes" id="UP000824123">
    <property type="component" value="Unassembled WGS sequence"/>
</dbReference>
<evidence type="ECO:0000313" key="1">
    <source>
        <dbReference type="EMBL" id="HIU47604.1"/>
    </source>
</evidence>
<organism evidence="1 2">
    <name type="scientific">Candidatus Fimadaptatus faecigallinarum</name>
    <dbReference type="NCBI Taxonomy" id="2840814"/>
    <lineage>
        <taxon>Bacteria</taxon>
        <taxon>Bacillati</taxon>
        <taxon>Bacillota</taxon>
        <taxon>Clostridia</taxon>
        <taxon>Eubacteriales</taxon>
        <taxon>Candidatus Fimadaptatus</taxon>
    </lineage>
</organism>
<sequence>MTLELEVRQQLIYRYDCQTPVSDSREYLYAHFVLASDDWQAASTRIMVVTRAGMDPASVELDAGSRAKVPDALLVNAGYDCIELGLALVGYGAGGLVITTAPIAVTVYASGYAEGGPASELPPDVAQQIYAELERLRAYVAERGVTFVPSVSEDGIISWTNDGGRPNPEPVDIRGPAGAGDDFTELGADKVLSIWQQYAT</sequence>
<comment type="caution">
    <text evidence="1">The sequence shown here is derived from an EMBL/GenBank/DDBJ whole genome shotgun (WGS) entry which is preliminary data.</text>
</comment>
<accession>A0A9D1LTB7</accession>
<protein>
    <submittedName>
        <fullName evidence="1">Uncharacterized protein</fullName>
    </submittedName>
</protein>
<gene>
    <name evidence="1" type="ORF">IAC59_10180</name>
</gene>
<proteinExistence type="predicted"/>
<dbReference type="EMBL" id="DVNK01000062">
    <property type="protein sequence ID" value="HIU47604.1"/>
    <property type="molecule type" value="Genomic_DNA"/>
</dbReference>
<name>A0A9D1LTB7_9FIRM</name>